<organism evidence="1">
    <name type="scientific">Siphoviridae sp. ctOkv13</name>
    <dbReference type="NCBI Taxonomy" id="2826314"/>
    <lineage>
        <taxon>Viruses</taxon>
        <taxon>Duplodnaviria</taxon>
        <taxon>Heunggongvirae</taxon>
        <taxon>Uroviricota</taxon>
        <taxon>Caudoviricetes</taxon>
    </lineage>
</organism>
<sequence length="730" mass="76198">MSMDFGKLNFAVGFNRTSAFPLDANSYFESYTDAVTAAAGAAVVGSSDSAYYIGQLIIVNESGKFGLYQIGADKTLVKFGQASSADDLKSQLDELKARVDGLDNSKADWFGGTAPVDKNGEIVTIGAAGSITASGIKIVNSAVNNSTTEVPTSKAVQTYVASQVASAVQYLGTVSALTGLSTTAGKGDFYRLSAAVAGGHAGDLVIAEKDNPAQLIDGTNWSLIHGEEVGVEAINAGDGIKVITTGEGSSEAQPTIAMKPATTTTIGGIIVGTNLTVDATGKLSAIDTTYEDATTTTHGLMSTADKSKLDGIAEGANKTIVDASLNATSTNPVENKAVHAEFNSVRTALADASSDLQSKIDNHTTLIGNKVDKVKGKGLSTNDYTTEEKNKLASLKNYILPIASVDELGGVLVHSLENPGGEVSTPKSTTNRDYGIKIDQDGNLWVTIPWTDTKYTLPVASEGALGGIKVGYSGTTAKTYAVKLDANNKAYVEVPWQNTTYTNGNGLTLTGTAFSLNVASSAMHGGIKLYNDKLNKEITPQAASEVNGRYYRIQLDNANRAFVNVPWTDTTYTLPTAKQDELGGIKLEYAPMTGTATINAETTTAGRFYAINVDKDGYAFVNVPWTDTKYTLPIATDQVLGGIKSGNKANNFVAGSAGEGQTGNVPNYEAEVVVNPTTGKATVNLEAMAGPETQWSIVAGQTVFGIRQVSTDKLVQGTNTLIINGGGAAW</sequence>
<name>A0A8S5M310_9CAUD</name>
<accession>A0A8S5M310</accession>
<proteinExistence type="predicted"/>
<dbReference type="EMBL" id="BK014805">
    <property type="protein sequence ID" value="DAD76574.1"/>
    <property type="molecule type" value="Genomic_DNA"/>
</dbReference>
<evidence type="ECO:0000313" key="1">
    <source>
        <dbReference type="EMBL" id="DAD76574.1"/>
    </source>
</evidence>
<protein>
    <submittedName>
        <fullName evidence="1">Head fiber protein</fullName>
    </submittedName>
</protein>
<reference evidence="1" key="1">
    <citation type="journal article" date="2021" name="Proc. Natl. Acad. Sci. U.S.A.">
        <title>A Catalog of Tens of Thousands of Viruses from Human Metagenomes Reveals Hidden Associations with Chronic Diseases.</title>
        <authorList>
            <person name="Tisza M.J."/>
            <person name="Buck C.B."/>
        </authorList>
    </citation>
    <scope>NUCLEOTIDE SEQUENCE</scope>
    <source>
        <strain evidence="1">CtOkv13</strain>
    </source>
</reference>